<accession>A0A9P4Y556</accession>
<dbReference type="Proteomes" id="UP000803844">
    <property type="component" value="Unassembled WGS sequence"/>
</dbReference>
<keyword evidence="6" id="KW-0106">Calcium</keyword>
<dbReference type="InterPro" id="IPR011118">
    <property type="entry name" value="Tannase/feruloyl_esterase"/>
</dbReference>
<keyword evidence="7" id="KW-1015">Disulfide bond</keyword>
<gene>
    <name evidence="9" type="ORF">M406DRAFT_339725</name>
</gene>
<dbReference type="RefSeq" id="XP_040777503.1">
    <property type="nucleotide sequence ID" value="XM_040921476.1"/>
</dbReference>
<dbReference type="SUPFAM" id="SSF53474">
    <property type="entry name" value="alpha/beta-Hydrolases"/>
    <property type="match status" value="1"/>
</dbReference>
<organism evidence="9 10">
    <name type="scientific">Cryphonectria parasitica (strain ATCC 38755 / EP155)</name>
    <dbReference type="NCBI Taxonomy" id="660469"/>
    <lineage>
        <taxon>Eukaryota</taxon>
        <taxon>Fungi</taxon>
        <taxon>Dikarya</taxon>
        <taxon>Ascomycota</taxon>
        <taxon>Pezizomycotina</taxon>
        <taxon>Sordariomycetes</taxon>
        <taxon>Sordariomycetidae</taxon>
        <taxon>Diaporthales</taxon>
        <taxon>Cryphonectriaceae</taxon>
        <taxon>Cryphonectria-Endothia species complex</taxon>
        <taxon>Cryphonectria</taxon>
    </lineage>
</organism>
<evidence type="ECO:0000256" key="4">
    <source>
        <dbReference type="ARBA" id="ARBA00022729"/>
    </source>
</evidence>
<name>A0A9P4Y556_CRYP1</name>
<dbReference type="AlphaFoldDB" id="A0A9P4Y556"/>
<dbReference type="GO" id="GO:0046872">
    <property type="term" value="F:metal ion binding"/>
    <property type="evidence" value="ECO:0007669"/>
    <property type="project" value="UniProtKB-KW"/>
</dbReference>
<reference evidence="9" key="1">
    <citation type="journal article" date="2020" name="Phytopathology">
        <title>Genome sequence of the chestnut blight fungus Cryphonectria parasitica EP155: A fundamental resource for an archetypical invasive plant pathogen.</title>
        <authorList>
            <person name="Crouch J.A."/>
            <person name="Dawe A."/>
            <person name="Aerts A."/>
            <person name="Barry K."/>
            <person name="Churchill A.C.L."/>
            <person name="Grimwood J."/>
            <person name="Hillman B."/>
            <person name="Milgroom M.G."/>
            <person name="Pangilinan J."/>
            <person name="Smith M."/>
            <person name="Salamov A."/>
            <person name="Schmutz J."/>
            <person name="Yadav J."/>
            <person name="Grigoriev I.V."/>
            <person name="Nuss D."/>
        </authorList>
    </citation>
    <scope>NUCLEOTIDE SEQUENCE</scope>
    <source>
        <strain evidence="9">EP155</strain>
    </source>
</reference>
<comment type="similarity">
    <text evidence="1 8">Belongs to the tannase family.</text>
</comment>
<dbReference type="PANTHER" id="PTHR33938">
    <property type="entry name" value="FERULOYL ESTERASE B-RELATED"/>
    <property type="match status" value="1"/>
</dbReference>
<dbReference type="GeneID" id="63838605"/>
<keyword evidence="10" id="KW-1185">Reference proteome</keyword>
<evidence type="ECO:0000256" key="7">
    <source>
        <dbReference type="ARBA" id="ARBA00023157"/>
    </source>
</evidence>
<evidence type="ECO:0000313" key="10">
    <source>
        <dbReference type="Proteomes" id="UP000803844"/>
    </source>
</evidence>
<feature type="signal peptide" evidence="8">
    <location>
        <begin position="1"/>
        <end position="18"/>
    </location>
</feature>
<evidence type="ECO:0000256" key="8">
    <source>
        <dbReference type="RuleBase" id="RU361238"/>
    </source>
</evidence>
<keyword evidence="5 8" id="KW-0378">Hydrolase</keyword>
<dbReference type="InterPro" id="IPR029058">
    <property type="entry name" value="AB_hydrolase_fold"/>
</dbReference>
<evidence type="ECO:0000256" key="3">
    <source>
        <dbReference type="ARBA" id="ARBA00022723"/>
    </source>
</evidence>
<feature type="chain" id="PRO_5040545681" description="Carboxylic ester hydrolase" evidence="8">
    <location>
        <begin position="19"/>
        <end position="548"/>
    </location>
</feature>
<protein>
    <recommendedName>
        <fullName evidence="8">Carboxylic ester hydrolase</fullName>
        <ecNumber evidence="8">3.1.1.-</ecNumber>
    </recommendedName>
</protein>
<sequence>MRRVSLTGLAALAKAASAIDCSFDSIKTILPAGVELSFAQPIEENGTFIVPTEDIAWPVDPINLPKLCAVAATVTSAENGTYGFGIFLPDDWNGRTLTVGNGGLAGGVIWSDMVRDMWNLFCQGGHGTGVKYGHAVISTDTGHNSTTTDATWAANDTIAQTNWGWRALHESVVMGKAIIEAYYGTAPSYHYYQGCSTGGRQGFKEAQMFPDDFDGVIAGAPAWWTQIWQFWLGYVNYISNVTEIPVSMFDPIAKEVLRQCDGQDGLVDTIISDPYGCNFDTEQLLCPANVTNATEAGCLTAAQLQTYITLASDFVETNSTLVFPKWLLGSEHFWDLNIDGGAPNIIGLGYIQYFLGLGSDWDWRDFDDDVVQLSEELNAGEADADHYDMTEFFQKGKKFIHYQGLSDGGISTGASFYMYDHVHRAMAPQGVVLDDFYRFFPIPGMGHCTDTPDFVNAPYYIGGISMTNNGQYSVPGYMNAQHDVLLALMGWVENGTAPDYIIGTAYNNFTTQDAVTRQRPICPHPKQAKYAGEGDPNDPESWTCQLLY</sequence>
<dbReference type="EC" id="3.1.1.-" evidence="8"/>
<evidence type="ECO:0000256" key="2">
    <source>
        <dbReference type="ARBA" id="ARBA00022487"/>
    </source>
</evidence>
<keyword evidence="4 8" id="KW-0732">Signal</keyword>
<evidence type="ECO:0000256" key="1">
    <source>
        <dbReference type="ARBA" id="ARBA00006249"/>
    </source>
</evidence>
<comment type="caution">
    <text evidence="9">The sequence shown here is derived from an EMBL/GenBank/DDBJ whole genome shotgun (WGS) entry which is preliminary data.</text>
</comment>
<keyword evidence="3" id="KW-0479">Metal-binding</keyword>
<dbReference type="GO" id="GO:0030600">
    <property type="term" value="F:feruloyl esterase activity"/>
    <property type="evidence" value="ECO:0007669"/>
    <property type="project" value="UniProtKB-ARBA"/>
</dbReference>
<evidence type="ECO:0000313" key="9">
    <source>
        <dbReference type="EMBL" id="KAF3766542.1"/>
    </source>
</evidence>
<dbReference type="OrthoDB" id="3039123at2759"/>
<evidence type="ECO:0000256" key="5">
    <source>
        <dbReference type="ARBA" id="ARBA00022801"/>
    </source>
</evidence>
<evidence type="ECO:0000256" key="6">
    <source>
        <dbReference type="ARBA" id="ARBA00022837"/>
    </source>
</evidence>
<keyword evidence="2" id="KW-0719">Serine esterase</keyword>
<proteinExistence type="inferred from homology"/>
<dbReference type="EMBL" id="MU032347">
    <property type="protein sequence ID" value="KAF3766542.1"/>
    <property type="molecule type" value="Genomic_DNA"/>
</dbReference>
<dbReference type="PANTHER" id="PTHR33938:SF2">
    <property type="entry name" value="CARBOXYLIC ESTER HYDROLASE"/>
    <property type="match status" value="1"/>
</dbReference>
<dbReference type="Pfam" id="PF07519">
    <property type="entry name" value="Tannase"/>
    <property type="match status" value="2"/>
</dbReference>